<dbReference type="Proteomes" id="UP000094526">
    <property type="component" value="Unassembled WGS sequence"/>
</dbReference>
<dbReference type="InterPro" id="IPR036869">
    <property type="entry name" value="J_dom_sf"/>
</dbReference>
<dbReference type="InterPro" id="IPR050817">
    <property type="entry name" value="DjlA_DnaK_co-chaperone"/>
</dbReference>
<feature type="compositionally biased region" description="Basic and acidic residues" evidence="1">
    <location>
        <begin position="114"/>
        <end position="123"/>
    </location>
</feature>
<dbReference type="InterPro" id="IPR001623">
    <property type="entry name" value="DnaJ_domain"/>
</dbReference>
<feature type="domain" description="J" evidence="2">
    <location>
        <begin position="5"/>
        <end position="66"/>
    </location>
</feature>
<feature type="region of interest" description="Disordered" evidence="1">
    <location>
        <begin position="61"/>
        <end position="95"/>
    </location>
</feature>
<name>A0A1C1CFX7_9EURO</name>
<evidence type="ECO:0000259" key="2">
    <source>
        <dbReference type="PROSITE" id="PS50076"/>
    </source>
</evidence>
<sequence length="390" mass="43843">MTSQNHYAVLGVLRSATQAEIKIAYNRLVLKAHPDKGGSQSDFIKIQAAWEVLRDASARAEFDRKNPHATGVPGQPLSSRGGNSRSSTYSSSNRWSGYRESAGGNAYNHYHGFSAKDTDDGIPRQRTRSTKPRPKPEDTSPKNHHTRWNEAPPPKDAPMADAADEPKPERPSHERPHAGPETRHPHARGRRRSPSPAPDHYRGRWSPPPAAPTEMDIKPIQDLADKAARTLNSYKELLEVVRSRTNSHPLTQLSEETRTKLRHVQSCLCTRELKIKLRVYAIMNYNAEVRALQPITPLESFYPSLIETVLGTDVDIVSDLNHAMRRVLRDTAEMLRMKQVLESKGMKLTDDEKTVRNWRSSIDALDRLLTKILTSSFATDSSDQEAIADE</sequence>
<dbReference type="InterPro" id="IPR018253">
    <property type="entry name" value="DnaJ_domain_CS"/>
</dbReference>
<dbReference type="STRING" id="86049.A0A1C1CFX7"/>
<dbReference type="Pfam" id="PF00226">
    <property type="entry name" value="DnaJ"/>
    <property type="match status" value="1"/>
</dbReference>
<accession>A0A1C1CFX7</accession>
<dbReference type="PROSITE" id="PS50076">
    <property type="entry name" value="DNAJ_2"/>
    <property type="match status" value="1"/>
</dbReference>
<dbReference type="SMART" id="SM00271">
    <property type="entry name" value="DnaJ"/>
    <property type="match status" value="1"/>
</dbReference>
<dbReference type="Gene3D" id="1.10.287.110">
    <property type="entry name" value="DnaJ domain"/>
    <property type="match status" value="1"/>
</dbReference>
<reference evidence="4" key="1">
    <citation type="submission" date="2015-07" db="EMBL/GenBank/DDBJ databases">
        <authorList>
            <person name="Teixeira M.M."/>
            <person name="Souza R.C."/>
            <person name="Almeida L.G."/>
            <person name="Vicente V.A."/>
            <person name="de Hoog S."/>
            <person name="Bocca A.L."/>
            <person name="de Almeida S.R."/>
            <person name="Vasconcelos A.T."/>
            <person name="Felipe M.S."/>
        </authorList>
    </citation>
    <scope>NUCLEOTIDE SEQUENCE [LARGE SCALE GENOMIC DNA]</scope>
    <source>
        <strain evidence="4">KSF</strain>
    </source>
</reference>
<evidence type="ECO:0000256" key="1">
    <source>
        <dbReference type="SAM" id="MobiDB-lite"/>
    </source>
</evidence>
<dbReference type="CDD" id="cd06257">
    <property type="entry name" value="DnaJ"/>
    <property type="match status" value="1"/>
</dbReference>
<dbReference type="VEuPathDB" id="FungiDB:G647_01944"/>
<dbReference type="OrthoDB" id="442087at2759"/>
<dbReference type="VEuPathDB" id="FungiDB:CLCR_03522"/>
<proteinExistence type="predicted"/>
<feature type="compositionally biased region" description="Low complexity" evidence="1">
    <location>
        <begin position="78"/>
        <end position="95"/>
    </location>
</feature>
<evidence type="ECO:0000313" key="3">
    <source>
        <dbReference type="EMBL" id="OCT47435.1"/>
    </source>
</evidence>
<comment type="caution">
    <text evidence="3">The sequence shown here is derived from an EMBL/GenBank/DDBJ whole genome shotgun (WGS) entry which is preliminary data.</text>
</comment>
<dbReference type="AlphaFoldDB" id="A0A1C1CFX7"/>
<organism evidence="3 4">
    <name type="scientific">Cladophialophora carrionii</name>
    <dbReference type="NCBI Taxonomy" id="86049"/>
    <lineage>
        <taxon>Eukaryota</taxon>
        <taxon>Fungi</taxon>
        <taxon>Dikarya</taxon>
        <taxon>Ascomycota</taxon>
        <taxon>Pezizomycotina</taxon>
        <taxon>Eurotiomycetes</taxon>
        <taxon>Chaetothyriomycetidae</taxon>
        <taxon>Chaetothyriales</taxon>
        <taxon>Herpotrichiellaceae</taxon>
        <taxon>Cladophialophora</taxon>
    </lineage>
</organism>
<gene>
    <name evidence="3" type="ORF">CLCR_03522</name>
</gene>
<dbReference type="PRINTS" id="PR00625">
    <property type="entry name" value="JDOMAIN"/>
</dbReference>
<protein>
    <recommendedName>
        <fullName evidence="2">J domain-containing protein</fullName>
    </recommendedName>
</protein>
<evidence type="ECO:0000313" key="4">
    <source>
        <dbReference type="Proteomes" id="UP000094526"/>
    </source>
</evidence>
<feature type="region of interest" description="Disordered" evidence="1">
    <location>
        <begin position="109"/>
        <end position="215"/>
    </location>
</feature>
<dbReference type="EMBL" id="LGRB01000013">
    <property type="protein sequence ID" value="OCT47435.1"/>
    <property type="molecule type" value="Genomic_DNA"/>
</dbReference>
<dbReference type="PANTHER" id="PTHR24074">
    <property type="entry name" value="CO-CHAPERONE PROTEIN DJLA"/>
    <property type="match status" value="1"/>
</dbReference>
<dbReference type="PROSITE" id="PS00636">
    <property type="entry name" value="DNAJ_1"/>
    <property type="match status" value="1"/>
</dbReference>
<dbReference type="SUPFAM" id="SSF46565">
    <property type="entry name" value="Chaperone J-domain"/>
    <property type="match status" value="1"/>
</dbReference>
<keyword evidence="4" id="KW-1185">Reference proteome</keyword>
<feature type="compositionally biased region" description="Basic and acidic residues" evidence="1">
    <location>
        <begin position="164"/>
        <end position="184"/>
    </location>
</feature>